<evidence type="ECO:0000259" key="4">
    <source>
        <dbReference type="PROSITE" id="PS50949"/>
    </source>
</evidence>
<dbReference type="SUPFAM" id="SSF48008">
    <property type="entry name" value="GntR ligand-binding domain-like"/>
    <property type="match status" value="1"/>
</dbReference>
<feature type="domain" description="HTH gntR-type" evidence="4">
    <location>
        <begin position="18"/>
        <end position="85"/>
    </location>
</feature>
<dbReference type="Proteomes" id="UP001494902">
    <property type="component" value="Unassembled WGS sequence"/>
</dbReference>
<comment type="caution">
    <text evidence="5">The sequence shown here is derived from an EMBL/GenBank/DDBJ whole genome shotgun (WGS) entry which is preliminary data.</text>
</comment>
<dbReference type="EMBL" id="JBEDNQ010000003">
    <property type="protein sequence ID" value="MEQ3550808.1"/>
    <property type="molecule type" value="Genomic_DNA"/>
</dbReference>
<reference evidence="5 6" key="1">
    <citation type="submission" date="2024-03" db="EMBL/GenBank/DDBJ databases">
        <title>Draft genome sequence of Pseudonocardia nematodicida JCM 31783.</title>
        <authorList>
            <person name="Butdee W."/>
            <person name="Duangmal K."/>
        </authorList>
    </citation>
    <scope>NUCLEOTIDE SEQUENCE [LARGE SCALE GENOMIC DNA]</scope>
    <source>
        <strain evidence="5 6">JCM 31783</strain>
    </source>
</reference>
<organism evidence="5 6">
    <name type="scientific">Pseudonocardia nematodicida</name>
    <dbReference type="NCBI Taxonomy" id="1206997"/>
    <lineage>
        <taxon>Bacteria</taxon>
        <taxon>Bacillati</taxon>
        <taxon>Actinomycetota</taxon>
        <taxon>Actinomycetes</taxon>
        <taxon>Pseudonocardiales</taxon>
        <taxon>Pseudonocardiaceae</taxon>
        <taxon>Pseudonocardia</taxon>
    </lineage>
</organism>
<dbReference type="InterPro" id="IPR036388">
    <property type="entry name" value="WH-like_DNA-bd_sf"/>
</dbReference>
<protein>
    <submittedName>
        <fullName evidence="5">GntR family transcriptional regulator</fullName>
    </submittedName>
</protein>
<dbReference type="InterPro" id="IPR000524">
    <property type="entry name" value="Tscrpt_reg_HTH_GntR"/>
</dbReference>
<gene>
    <name evidence="5" type="ORF">WIS52_10020</name>
</gene>
<proteinExistence type="predicted"/>
<dbReference type="SMART" id="SM00345">
    <property type="entry name" value="HTH_GNTR"/>
    <property type="match status" value="1"/>
</dbReference>
<evidence type="ECO:0000313" key="6">
    <source>
        <dbReference type="Proteomes" id="UP001494902"/>
    </source>
</evidence>
<keyword evidence="3" id="KW-0804">Transcription</keyword>
<dbReference type="InterPro" id="IPR011711">
    <property type="entry name" value="GntR_C"/>
</dbReference>
<evidence type="ECO:0000256" key="3">
    <source>
        <dbReference type="ARBA" id="ARBA00023163"/>
    </source>
</evidence>
<dbReference type="Gene3D" id="1.20.120.530">
    <property type="entry name" value="GntR ligand-binding domain-like"/>
    <property type="match status" value="1"/>
</dbReference>
<dbReference type="SUPFAM" id="SSF46785">
    <property type="entry name" value="Winged helix' DNA-binding domain"/>
    <property type="match status" value="1"/>
</dbReference>
<name>A0ABV1K8L7_9PSEU</name>
<dbReference type="RefSeq" id="WP_349297855.1">
    <property type="nucleotide sequence ID" value="NZ_JBEDNQ010000003.1"/>
</dbReference>
<dbReference type="InterPro" id="IPR008920">
    <property type="entry name" value="TF_FadR/GntR_C"/>
</dbReference>
<dbReference type="PROSITE" id="PS50949">
    <property type="entry name" value="HTH_GNTR"/>
    <property type="match status" value="1"/>
</dbReference>
<accession>A0ABV1K8L7</accession>
<evidence type="ECO:0000313" key="5">
    <source>
        <dbReference type="EMBL" id="MEQ3550808.1"/>
    </source>
</evidence>
<dbReference type="Pfam" id="PF00392">
    <property type="entry name" value="GntR"/>
    <property type="match status" value="1"/>
</dbReference>
<evidence type="ECO:0000256" key="1">
    <source>
        <dbReference type="ARBA" id="ARBA00023015"/>
    </source>
</evidence>
<keyword evidence="1" id="KW-0805">Transcription regulation</keyword>
<dbReference type="PANTHER" id="PTHR43537:SF24">
    <property type="entry name" value="GLUCONATE OPERON TRANSCRIPTIONAL REPRESSOR"/>
    <property type="match status" value="1"/>
</dbReference>
<dbReference type="SMART" id="SM00895">
    <property type="entry name" value="FCD"/>
    <property type="match status" value="1"/>
</dbReference>
<evidence type="ECO:0000256" key="2">
    <source>
        <dbReference type="ARBA" id="ARBA00023125"/>
    </source>
</evidence>
<dbReference type="InterPro" id="IPR036390">
    <property type="entry name" value="WH_DNA-bd_sf"/>
</dbReference>
<sequence>MSLDLAASKPLTLAGLPSSTSDLVVESLREAILAGSLKPGEALVERRIAEQLGVSKTPVREALIDLTRRGLVEFVRNRGARVRELSTADVLHVYSTRLLLEPQAVADCVRHHAPGFDQRVSAARMALDLAQQATDRSDSVGRSEQNRTFHQLLFSGTPNYVVVGILVDLQDVAALGATRFLWEASPSWRVESEQHRAILDAVAARDADAAEAALTDHITQARDRIAVAGRD</sequence>
<dbReference type="Gene3D" id="1.10.10.10">
    <property type="entry name" value="Winged helix-like DNA-binding domain superfamily/Winged helix DNA-binding domain"/>
    <property type="match status" value="1"/>
</dbReference>
<dbReference type="PANTHER" id="PTHR43537">
    <property type="entry name" value="TRANSCRIPTIONAL REGULATOR, GNTR FAMILY"/>
    <property type="match status" value="1"/>
</dbReference>
<dbReference type="PRINTS" id="PR00035">
    <property type="entry name" value="HTHGNTR"/>
</dbReference>
<dbReference type="Pfam" id="PF07729">
    <property type="entry name" value="FCD"/>
    <property type="match status" value="1"/>
</dbReference>
<keyword evidence="6" id="KW-1185">Reference proteome</keyword>
<dbReference type="CDD" id="cd07377">
    <property type="entry name" value="WHTH_GntR"/>
    <property type="match status" value="1"/>
</dbReference>
<keyword evidence="2" id="KW-0238">DNA-binding</keyword>